<comment type="caution">
    <text evidence="1">The sequence shown here is derived from an EMBL/GenBank/DDBJ whole genome shotgun (WGS) entry which is preliminary data.</text>
</comment>
<reference evidence="1" key="1">
    <citation type="journal article" date="2019" name="Sci. Rep.">
        <title>Draft genome of Tanacetum cinerariifolium, the natural source of mosquito coil.</title>
        <authorList>
            <person name="Yamashiro T."/>
            <person name="Shiraishi A."/>
            <person name="Satake H."/>
            <person name="Nakayama K."/>
        </authorList>
    </citation>
    <scope>NUCLEOTIDE SEQUENCE</scope>
</reference>
<sequence length="359" mass="40077">MKSSTTNVETSINEEVFHEVSESFQRESYSSSLNDDVQQSVEKVKIAFENADSSSKVKLIPSKIKMALRNLIYEISIWSKPKVPISIRCDSAPMIAKAYSQAYNGKSRHLGVRHSVIGTLIMKRDDIGMNQVLESGPWMVSSKPLFVQKWDTNVKMSLSLGKPLIMDKNTTRMCSEGTGRVGFARVLIEVQADKELKNKIEICYRHGSIVGNYSKFVDVEYTWKPPICGQCRVFGLTSNMCGGQRNNEGGEGNQMIMMKVAGAGDFSLADSFDQNTKVGFWKRAHGRLREKCRSDLVWWGVRDLPGDDGSTIAGFGWEFLLGSGGSRVWFKGYCNFSPCGFMLDSLRKLPVDSAFAADF</sequence>
<evidence type="ECO:0008006" key="2">
    <source>
        <dbReference type="Google" id="ProtNLM"/>
    </source>
</evidence>
<name>A0A699HN00_TANCI</name>
<dbReference type="AlphaFoldDB" id="A0A699HN00"/>
<dbReference type="PANTHER" id="PTHR31286:SF99">
    <property type="entry name" value="DUF4283 DOMAIN-CONTAINING PROTEIN"/>
    <property type="match status" value="1"/>
</dbReference>
<dbReference type="EMBL" id="BKCJ010155039">
    <property type="protein sequence ID" value="GEY14266.1"/>
    <property type="molecule type" value="Genomic_DNA"/>
</dbReference>
<evidence type="ECO:0000313" key="1">
    <source>
        <dbReference type="EMBL" id="GEY14266.1"/>
    </source>
</evidence>
<protein>
    <recommendedName>
        <fullName evidence="2">Zinc finger, CCHC-type</fullName>
    </recommendedName>
</protein>
<dbReference type="InterPro" id="IPR040256">
    <property type="entry name" value="At4g02000-like"/>
</dbReference>
<dbReference type="PANTHER" id="PTHR31286">
    <property type="entry name" value="GLYCINE-RICH CELL WALL STRUCTURAL PROTEIN 1.8-LIKE"/>
    <property type="match status" value="1"/>
</dbReference>
<accession>A0A699HN00</accession>
<organism evidence="1">
    <name type="scientific">Tanacetum cinerariifolium</name>
    <name type="common">Dalmatian daisy</name>
    <name type="synonym">Chrysanthemum cinerariifolium</name>
    <dbReference type="NCBI Taxonomy" id="118510"/>
    <lineage>
        <taxon>Eukaryota</taxon>
        <taxon>Viridiplantae</taxon>
        <taxon>Streptophyta</taxon>
        <taxon>Embryophyta</taxon>
        <taxon>Tracheophyta</taxon>
        <taxon>Spermatophyta</taxon>
        <taxon>Magnoliopsida</taxon>
        <taxon>eudicotyledons</taxon>
        <taxon>Gunneridae</taxon>
        <taxon>Pentapetalae</taxon>
        <taxon>asterids</taxon>
        <taxon>campanulids</taxon>
        <taxon>Asterales</taxon>
        <taxon>Asteraceae</taxon>
        <taxon>Asteroideae</taxon>
        <taxon>Anthemideae</taxon>
        <taxon>Anthemidinae</taxon>
        <taxon>Tanacetum</taxon>
    </lineage>
</organism>
<proteinExistence type="predicted"/>
<gene>
    <name evidence="1" type="ORF">Tci_386240</name>
</gene>